<feature type="domain" description="HTH arsR-type" evidence="1">
    <location>
        <begin position="1"/>
        <end position="95"/>
    </location>
</feature>
<dbReference type="AlphaFoldDB" id="A0A7G7MN03"/>
<dbReference type="SMART" id="SM00418">
    <property type="entry name" value="HTH_ARSR"/>
    <property type="match status" value="1"/>
</dbReference>
<dbReference type="SUPFAM" id="SSF46785">
    <property type="entry name" value="Winged helix' DNA-binding domain"/>
    <property type="match status" value="1"/>
</dbReference>
<dbReference type="InterPro" id="IPR036388">
    <property type="entry name" value="WH-like_DNA-bd_sf"/>
</dbReference>
<dbReference type="GO" id="GO:0032791">
    <property type="term" value="F:lead ion binding"/>
    <property type="evidence" value="ECO:0007669"/>
    <property type="project" value="TreeGrafter"/>
</dbReference>
<dbReference type="InterPro" id="IPR001845">
    <property type="entry name" value="HTH_ArsR_DNA-bd_dom"/>
</dbReference>
<dbReference type="CDD" id="cd00090">
    <property type="entry name" value="HTH_ARSR"/>
    <property type="match status" value="1"/>
</dbReference>
<dbReference type="PRINTS" id="PR00778">
    <property type="entry name" value="HTHARSR"/>
</dbReference>
<accession>A0A7G7MN03</accession>
<dbReference type="InterPro" id="IPR011991">
    <property type="entry name" value="ArsR-like_HTH"/>
</dbReference>
<evidence type="ECO:0000259" key="1">
    <source>
        <dbReference type="PROSITE" id="PS50987"/>
    </source>
</evidence>
<dbReference type="GO" id="GO:0010288">
    <property type="term" value="P:response to lead ion"/>
    <property type="evidence" value="ECO:0007669"/>
    <property type="project" value="TreeGrafter"/>
</dbReference>
<dbReference type="InterPro" id="IPR052543">
    <property type="entry name" value="HTH_Metal-responsive_Reg"/>
</dbReference>
<dbReference type="InterPro" id="IPR036390">
    <property type="entry name" value="WH_DNA-bd_sf"/>
</dbReference>
<dbReference type="PANTHER" id="PTHR39168">
    <property type="entry name" value="TRANSCRIPTIONAL REGULATOR-RELATED"/>
    <property type="match status" value="1"/>
</dbReference>
<evidence type="ECO:0000313" key="3">
    <source>
        <dbReference type="Proteomes" id="UP000515728"/>
    </source>
</evidence>
<gene>
    <name evidence="2" type="ORF">H6H00_09830</name>
</gene>
<dbReference type="Gene3D" id="1.10.10.10">
    <property type="entry name" value="Winged helix-like DNA-binding domain superfamily/Winged helix DNA-binding domain"/>
    <property type="match status" value="1"/>
</dbReference>
<dbReference type="GO" id="GO:0003677">
    <property type="term" value="F:DNA binding"/>
    <property type="evidence" value="ECO:0007669"/>
    <property type="project" value="TreeGrafter"/>
</dbReference>
<name>A0A7G7MN03_9PSEU</name>
<proteinExistence type="predicted"/>
<dbReference type="GO" id="GO:0003700">
    <property type="term" value="F:DNA-binding transcription factor activity"/>
    <property type="evidence" value="ECO:0007669"/>
    <property type="project" value="InterPro"/>
</dbReference>
<dbReference type="RefSeq" id="WP_185720988.1">
    <property type="nucleotide sequence ID" value="NZ_BAAAWI010000001.1"/>
</dbReference>
<sequence length="233" mass="24425">MDVDAGSVAAFAALLADRTRAGICLALIDGRAWTAGELAAHTGVARSTASEHLTALVSAGLLAEERQGRHRYVRLAGPGIAALVEDLAGAVGTPRPPVSLRSARAAGELSAARTCYDHLAGALGVALFDALVGADLVRTRDGLALTGPGREWFTGLAGETALWARGSRPLLRTCLDWTERRPHLGGRLGAVLHRELLRREWVVPLPRHRAVRLTPVGATGLADLLGRDLGVPA</sequence>
<dbReference type="GO" id="GO:0097063">
    <property type="term" value="F:cadmium ion sensor activity"/>
    <property type="evidence" value="ECO:0007669"/>
    <property type="project" value="TreeGrafter"/>
</dbReference>
<dbReference type="GO" id="GO:0046686">
    <property type="term" value="P:response to cadmium ion"/>
    <property type="evidence" value="ECO:0007669"/>
    <property type="project" value="TreeGrafter"/>
</dbReference>
<dbReference type="Pfam" id="PF12840">
    <property type="entry name" value="HTH_20"/>
    <property type="match status" value="1"/>
</dbReference>
<evidence type="ECO:0000313" key="2">
    <source>
        <dbReference type="EMBL" id="QNG54164.1"/>
    </source>
</evidence>
<organism evidence="2 3">
    <name type="scientific">Pseudonocardia petroleophila</name>
    <dbReference type="NCBI Taxonomy" id="37331"/>
    <lineage>
        <taxon>Bacteria</taxon>
        <taxon>Bacillati</taxon>
        <taxon>Actinomycetota</taxon>
        <taxon>Actinomycetes</taxon>
        <taxon>Pseudonocardiales</taxon>
        <taxon>Pseudonocardiaceae</taxon>
        <taxon>Pseudonocardia</taxon>
    </lineage>
</organism>
<dbReference type="NCBIfam" id="NF033788">
    <property type="entry name" value="HTH_metalloreg"/>
    <property type="match status" value="1"/>
</dbReference>
<dbReference type="Proteomes" id="UP000515728">
    <property type="component" value="Chromosome"/>
</dbReference>
<reference evidence="2 3" key="1">
    <citation type="submission" date="2020-08" db="EMBL/GenBank/DDBJ databases">
        <authorList>
            <person name="Mo P."/>
        </authorList>
    </citation>
    <scope>NUCLEOTIDE SEQUENCE [LARGE SCALE GENOMIC DNA]</scope>
    <source>
        <strain evidence="2 3">CGMCC 4.1532</strain>
    </source>
</reference>
<dbReference type="PROSITE" id="PS50987">
    <property type="entry name" value="HTH_ARSR_2"/>
    <property type="match status" value="1"/>
</dbReference>
<dbReference type="EMBL" id="CP060131">
    <property type="protein sequence ID" value="QNG54164.1"/>
    <property type="molecule type" value="Genomic_DNA"/>
</dbReference>
<dbReference type="KEGG" id="ppel:H6H00_09830"/>
<keyword evidence="3" id="KW-1185">Reference proteome</keyword>
<dbReference type="PANTHER" id="PTHR39168:SF1">
    <property type="entry name" value="TRANSCRIPTIONAL REGULATORY PROTEIN"/>
    <property type="match status" value="1"/>
</dbReference>
<protein>
    <submittedName>
        <fullName evidence="2">Winged helix-turn-helix transcriptional regulator</fullName>
    </submittedName>
</protein>